<evidence type="ECO:0000256" key="3">
    <source>
        <dbReference type="ARBA" id="ARBA00022426"/>
    </source>
</evidence>
<dbReference type="AlphaFoldDB" id="A0A6G5QIT7"/>
<dbReference type="EMBL" id="CP012542">
    <property type="protein sequence ID" value="QCD45580.1"/>
    <property type="molecule type" value="Genomic_DNA"/>
</dbReference>
<keyword evidence="7 13" id="KW-0812">Transmembrane</keyword>
<keyword evidence="11 13" id="KW-0472">Membrane</keyword>
<organism evidence="15 16">
    <name type="scientific">Campylobacter mucosalis CCUG 21559</name>
    <dbReference type="NCBI Taxonomy" id="1032067"/>
    <lineage>
        <taxon>Bacteria</taxon>
        <taxon>Pseudomonadati</taxon>
        <taxon>Campylobacterota</taxon>
        <taxon>Epsilonproteobacteria</taxon>
        <taxon>Campylobacterales</taxon>
        <taxon>Campylobacteraceae</taxon>
        <taxon>Campylobacter</taxon>
    </lineage>
</organism>
<evidence type="ECO:0000256" key="7">
    <source>
        <dbReference type="ARBA" id="ARBA00022692"/>
    </source>
</evidence>
<feature type="transmembrane region" description="Helical" evidence="13">
    <location>
        <begin position="402"/>
        <end position="426"/>
    </location>
</feature>
<keyword evidence="9" id="KW-0406">Ion transport</keyword>
<evidence type="ECO:0000256" key="4">
    <source>
        <dbReference type="ARBA" id="ARBA00022448"/>
    </source>
</evidence>
<dbReference type="GO" id="GO:0032025">
    <property type="term" value="P:response to cobalt ion"/>
    <property type="evidence" value="ECO:0007669"/>
    <property type="project" value="TreeGrafter"/>
</dbReference>
<feature type="chain" id="PRO_5026254426" description="Nickel/cobalt efflux system" evidence="14">
    <location>
        <begin position="20"/>
        <end position="466"/>
    </location>
</feature>
<gene>
    <name evidence="15" type="ORF">CMUC_1832</name>
</gene>
<keyword evidence="5" id="KW-1003">Cell membrane</keyword>
<evidence type="ECO:0000256" key="5">
    <source>
        <dbReference type="ARBA" id="ARBA00022475"/>
    </source>
</evidence>
<comment type="subcellular location">
    <subcellularLocation>
        <location evidence="2 13">Cell membrane</location>
        <topology evidence="2 13">Multi-pass membrane protein</topology>
    </subcellularLocation>
</comment>
<feature type="transmembrane region" description="Helical" evidence="13">
    <location>
        <begin position="375"/>
        <end position="396"/>
    </location>
</feature>
<feature type="transmembrane region" description="Helical" evidence="13">
    <location>
        <begin position="245"/>
        <end position="266"/>
    </location>
</feature>
<name>A0A6G5QIT7_9BACT</name>
<evidence type="ECO:0000256" key="6">
    <source>
        <dbReference type="ARBA" id="ARBA00022596"/>
    </source>
</evidence>
<dbReference type="GO" id="GO:0006824">
    <property type="term" value="P:cobalt ion transport"/>
    <property type="evidence" value="ECO:0007669"/>
    <property type="project" value="UniProtKB-KW"/>
</dbReference>
<feature type="transmembrane region" description="Helical" evidence="13">
    <location>
        <begin position="287"/>
        <end position="313"/>
    </location>
</feature>
<dbReference type="Proteomes" id="UP000503264">
    <property type="component" value="Chromosome"/>
</dbReference>
<reference evidence="15 16" key="1">
    <citation type="submission" date="2016-07" db="EMBL/GenBank/DDBJ databases">
        <title>Comparative genomics of the Campylobacter concisus group.</title>
        <authorList>
            <person name="Miller W.G."/>
            <person name="Yee E."/>
            <person name="Chapman M.H."/>
            <person name="Huynh S."/>
            <person name="Bono J.L."/>
            <person name="On S.L.W."/>
            <person name="StLeger J."/>
            <person name="Foster G."/>
            <person name="Parker C.T."/>
        </authorList>
    </citation>
    <scope>NUCLEOTIDE SEQUENCE [LARGE SCALE GENOMIC DNA]</scope>
    <source>
        <strain evidence="15 16">CCUG 21559</strain>
    </source>
</reference>
<dbReference type="GO" id="GO:0015099">
    <property type="term" value="F:nickel cation transmembrane transporter activity"/>
    <property type="evidence" value="ECO:0007669"/>
    <property type="project" value="UniProtKB-UniRule"/>
</dbReference>
<feature type="transmembrane region" description="Helical" evidence="13">
    <location>
        <begin position="319"/>
        <end position="341"/>
    </location>
</feature>
<keyword evidence="14" id="KW-0732">Signal</keyword>
<evidence type="ECO:0000256" key="11">
    <source>
        <dbReference type="ARBA" id="ARBA00023136"/>
    </source>
</evidence>
<dbReference type="InterPro" id="IPR011541">
    <property type="entry name" value="Ni/Co_transpt_high_affinity"/>
</dbReference>
<dbReference type="GO" id="GO:0010045">
    <property type="term" value="P:response to nickel cation"/>
    <property type="evidence" value="ECO:0007669"/>
    <property type="project" value="TreeGrafter"/>
</dbReference>
<feature type="signal peptide" evidence="14">
    <location>
        <begin position="1"/>
        <end position="19"/>
    </location>
</feature>
<keyword evidence="8 13" id="KW-1133">Transmembrane helix</keyword>
<evidence type="ECO:0000256" key="14">
    <source>
        <dbReference type="SAM" id="SignalP"/>
    </source>
</evidence>
<dbReference type="InterPro" id="IPR010412">
    <property type="entry name" value="DUF1007"/>
</dbReference>
<dbReference type="GO" id="GO:0005886">
    <property type="term" value="C:plasma membrane"/>
    <property type="evidence" value="ECO:0007669"/>
    <property type="project" value="UniProtKB-SubCell"/>
</dbReference>
<keyword evidence="16" id="KW-1185">Reference proteome</keyword>
<dbReference type="GO" id="GO:0046583">
    <property type="term" value="F:monoatomic cation efflux transmembrane transporter activity"/>
    <property type="evidence" value="ECO:0007669"/>
    <property type="project" value="TreeGrafter"/>
</dbReference>
<keyword evidence="3" id="KW-0171">Cobalt transport</keyword>
<evidence type="ECO:0000313" key="15">
    <source>
        <dbReference type="EMBL" id="QCD45580.1"/>
    </source>
</evidence>
<evidence type="ECO:0000256" key="13">
    <source>
        <dbReference type="RuleBase" id="RU362101"/>
    </source>
</evidence>
<comment type="similarity">
    <text evidence="13">Belongs to the NiCoT transporter (TC 2.A.52) family.</text>
</comment>
<evidence type="ECO:0000256" key="10">
    <source>
        <dbReference type="ARBA" id="ARBA00023112"/>
    </source>
</evidence>
<dbReference type="RefSeq" id="WP_171994260.1">
    <property type="nucleotide sequence ID" value="NZ_CP012542.1"/>
</dbReference>
<dbReference type="PANTHER" id="PTHR40659:SF1">
    <property type="entry name" value="NICKEL_COBALT EFFLUX SYSTEM RCNA"/>
    <property type="match status" value="1"/>
</dbReference>
<evidence type="ECO:0000256" key="2">
    <source>
        <dbReference type="ARBA" id="ARBA00004651"/>
    </source>
</evidence>
<dbReference type="InterPro" id="IPR051224">
    <property type="entry name" value="NiCoT_RcnA"/>
</dbReference>
<accession>A0A6G5QIT7</accession>
<feature type="transmembrane region" description="Helical" evidence="13">
    <location>
        <begin position="438"/>
        <end position="459"/>
    </location>
</feature>
<sequence>MNFLKKIIFLAIFSSQAFACALCSLYSPTAHVGVDFNASSSVLESVKFTWSFSENFSSLTLQSNDANFDGNLDENELNEILLSLLDYLKPNGYLLSLNYYYGNESEKFIEPDVIKNQMKFDNSRLSFEIVFRLNLELKDALVISASMIDNGGYFNFMFEPSKVHNISGFYLNQNSNANIAFFALSDANSAKEFEKKPSISTLIQKEQDFSTIDKADEQKFDLASRLSLSYLDRLKQILKSGDNSFSSLLFVAFFSFLYGLIHAAGPGHAKTLTSSYFIANGGSYKKALNFALSVGALHVGGSFLLVCVTFFTLENITKTAGYITSIFCGILIVCIATFMLFKKFSRPKIKKWSIHSPECGCGACRAIKGFKSETGIKLGASLVPCPGVIMVFLLAFEFKGYLSGIVSGVFMGLGMSVVIFVAAVLGAKINKSMFEFKMLKYVEILAIILMMTLGIFMIINAGSWVL</sequence>
<dbReference type="Pfam" id="PF03824">
    <property type="entry name" value="NicO"/>
    <property type="match status" value="1"/>
</dbReference>
<evidence type="ECO:0000256" key="12">
    <source>
        <dbReference type="ARBA" id="ARBA00023285"/>
    </source>
</evidence>
<evidence type="ECO:0000256" key="1">
    <source>
        <dbReference type="ARBA" id="ARBA00002510"/>
    </source>
</evidence>
<keyword evidence="6" id="KW-0533">Nickel</keyword>
<dbReference type="PANTHER" id="PTHR40659">
    <property type="entry name" value="NICKEL/COBALT EFFLUX SYSTEM RCNA"/>
    <property type="match status" value="1"/>
</dbReference>
<protein>
    <recommendedName>
        <fullName evidence="13">Nickel/cobalt efflux system</fullName>
    </recommendedName>
</protein>
<proteinExistence type="inferred from homology"/>
<dbReference type="Pfam" id="PF06226">
    <property type="entry name" value="DUF1007"/>
    <property type="match status" value="1"/>
</dbReference>
<evidence type="ECO:0000256" key="8">
    <source>
        <dbReference type="ARBA" id="ARBA00022989"/>
    </source>
</evidence>
<evidence type="ECO:0000256" key="9">
    <source>
        <dbReference type="ARBA" id="ARBA00023065"/>
    </source>
</evidence>
<comment type="function">
    <text evidence="1">Efflux system for nickel and cobalt.</text>
</comment>
<keyword evidence="10" id="KW-0921">Nickel transport</keyword>
<evidence type="ECO:0000313" key="16">
    <source>
        <dbReference type="Proteomes" id="UP000503264"/>
    </source>
</evidence>
<keyword evidence="12" id="KW-0170">Cobalt</keyword>
<keyword evidence="4 13" id="KW-0813">Transport</keyword>